<protein>
    <submittedName>
        <fullName evidence="1">Uncharacterized protein</fullName>
    </submittedName>
</protein>
<evidence type="ECO:0000313" key="2">
    <source>
        <dbReference type="Proteomes" id="UP000053989"/>
    </source>
</evidence>
<reference evidence="1 2" key="1">
    <citation type="submission" date="2014-04" db="EMBL/GenBank/DDBJ databases">
        <authorList>
            <consortium name="DOE Joint Genome Institute"/>
            <person name="Kuo A."/>
            <person name="Kohler A."/>
            <person name="Nagy L.G."/>
            <person name="Floudas D."/>
            <person name="Copeland A."/>
            <person name="Barry K.W."/>
            <person name="Cichocki N."/>
            <person name="Veneault-Fourrey C."/>
            <person name="LaButti K."/>
            <person name="Lindquist E.A."/>
            <person name="Lipzen A."/>
            <person name="Lundell T."/>
            <person name="Morin E."/>
            <person name="Murat C."/>
            <person name="Sun H."/>
            <person name="Tunlid A."/>
            <person name="Henrissat B."/>
            <person name="Grigoriev I.V."/>
            <person name="Hibbett D.S."/>
            <person name="Martin F."/>
            <person name="Nordberg H.P."/>
            <person name="Cantor M.N."/>
            <person name="Hua S.X."/>
        </authorList>
    </citation>
    <scope>NUCLEOTIDE SEQUENCE [LARGE SCALE GENOMIC DNA]</scope>
    <source>
        <strain evidence="1 2">Foug A</strain>
    </source>
</reference>
<dbReference type="AlphaFoldDB" id="A0A0C2ZDT4"/>
<dbReference type="HOGENOM" id="CLU_2293359_0_0_1"/>
<dbReference type="EMBL" id="KN822068">
    <property type="protein sequence ID" value="KIM59943.1"/>
    <property type="molecule type" value="Genomic_DNA"/>
</dbReference>
<name>A0A0C2ZDT4_9AGAM</name>
<reference evidence="2" key="2">
    <citation type="submission" date="2015-01" db="EMBL/GenBank/DDBJ databases">
        <title>Evolutionary Origins and Diversification of the Mycorrhizal Mutualists.</title>
        <authorList>
            <consortium name="DOE Joint Genome Institute"/>
            <consortium name="Mycorrhizal Genomics Consortium"/>
            <person name="Kohler A."/>
            <person name="Kuo A."/>
            <person name="Nagy L.G."/>
            <person name="Floudas D."/>
            <person name="Copeland A."/>
            <person name="Barry K.W."/>
            <person name="Cichocki N."/>
            <person name="Veneault-Fourrey C."/>
            <person name="LaButti K."/>
            <person name="Lindquist E.A."/>
            <person name="Lipzen A."/>
            <person name="Lundell T."/>
            <person name="Morin E."/>
            <person name="Murat C."/>
            <person name="Riley R."/>
            <person name="Ohm R."/>
            <person name="Sun H."/>
            <person name="Tunlid A."/>
            <person name="Henrissat B."/>
            <person name="Grigoriev I.V."/>
            <person name="Hibbett D.S."/>
            <person name="Martin F."/>
        </authorList>
    </citation>
    <scope>NUCLEOTIDE SEQUENCE [LARGE SCALE GENOMIC DNA]</scope>
    <source>
        <strain evidence="2">Foug A</strain>
    </source>
</reference>
<dbReference type="Proteomes" id="UP000053989">
    <property type="component" value="Unassembled WGS sequence"/>
</dbReference>
<evidence type="ECO:0000313" key="1">
    <source>
        <dbReference type="EMBL" id="KIM59943.1"/>
    </source>
</evidence>
<proteinExistence type="predicted"/>
<keyword evidence="2" id="KW-1185">Reference proteome</keyword>
<gene>
    <name evidence="1" type="ORF">SCLCIDRAFT_1217388</name>
</gene>
<accession>A0A0C2ZDT4</accession>
<organism evidence="1 2">
    <name type="scientific">Scleroderma citrinum Foug A</name>
    <dbReference type="NCBI Taxonomy" id="1036808"/>
    <lineage>
        <taxon>Eukaryota</taxon>
        <taxon>Fungi</taxon>
        <taxon>Dikarya</taxon>
        <taxon>Basidiomycota</taxon>
        <taxon>Agaricomycotina</taxon>
        <taxon>Agaricomycetes</taxon>
        <taxon>Agaricomycetidae</taxon>
        <taxon>Boletales</taxon>
        <taxon>Sclerodermatineae</taxon>
        <taxon>Sclerodermataceae</taxon>
        <taxon>Scleroderma</taxon>
    </lineage>
</organism>
<sequence>MHVRNKGTFLQTPTIKAACSRPNNKHDSKHELLYTKTPTRCIPTTAHLLELPCGVLDARCIQFCDHGSHCRSDGRMIVEAMKMITGVITTWVIAMNTAIRR</sequence>
<dbReference type="InParanoid" id="A0A0C2ZDT4"/>